<protein>
    <submittedName>
        <fullName evidence="1">Uncharacterized protein</fullName>
    </submittedName>
</protein>
<dbReference type="Gene3D" id="1.10.45.10">
    <property type="entry name" value="Vanillyl-alcohol Oxidase, Chain A, domain 4"/>
    <property type="match status" value="1"/>
</dbReference>
<evidence type="ECO:0000313" key="2">
    <source>
        <dbReference type="Proteomes" id="UP000586827"/>
    </source>
</evidence>
<reference evidence="1 2" key="1">
    <citation type="submission" date="2020-05" db="EMBL/GenBank/DDBJ databases">
        <title>MicrobeNet Type strains.</title>
        <authorList>
            <person name="Nicholson A.C."/>
        </authorList>
    </citation>
    <scope>NUCLEOTIDE SEQUENCE [LARGE SCALE GENOMIC DNA]</scope>
    <source>
        <strain evidence="1 2">JCM 3224</strain>
    </source>
</reference>
<gene>
    <name evidence="1" type="ORF">HLB23_31205</name>
</gene>
<dbReference type="RefSeq" id="WP_157552756.1">
    <property type="nucleotide sequence ID" value="NZ_JABELX010000013.1"/>
</dbReference>
<organism evidence="1 2">
    <name type="scientific">Nocardia uniformis</name>
    <dbReference type="NCBI Taxonomy" id="53432"/>
    <lineage>
        <taxon>Bacteria</taxon>
        <taxon>Bacillati</taxon>
        <taxon>Actinomycetota</taxon>
        <taxon>Actinomycetes</taxon>
        <taxon>Mycobacteriales</taxon>
        <taxon>Nocardiaceae</taxon>
        <taxon>Nocardia</taxon>
    </lineage>
</organism>
<evidence type="ECO:0000313" key="1">
    <source>
        <dbReference type="EMBL" id="NNH74268.1"/>
    </source>
</evidence>
<dbReference type="EMBL" id="JABELX010000013">
    <property type="protein sequence ID" value="NNH74268.1"/>
    <property type="molecule type" value="Genomic_DNA"/>
</dbReference>
<comment type="caution">
    <text evidence="1">The sequence shown here is derived from an EMBL/GenBank/DDBJ whole genome shotgun (WGS) entry which is preliminary data.</text>
</comment>
<accession>A0A849C961</accession>
<dbReference type="AlphaFoldDB" id="A0A849C961"/>
<keyword evidence="2" id="KW-1185">Reference proteome</keyword>
<proteinExistence type="predicted"/>
<name>A0A849C961_9NOCA</name>
<sequence length="53" mass="6121">MVRAMYPRLREWRHIRDTVDPERVFVSDLAIVCNWSMRSRRCRGVSAGLGAGS</sequence>
<dbReference type="Proteomes" id="UP000586827">
    <property type="component" value="Unassembled WGS sequence"/>
</dbReference>
<dbReference type="InterPro" id="IPR016171">
    <property type="entry name" value="Vanillyl_alc_oxidase_C-sub2"/>
</dbReference>